<organism evidence="1 2">
    <name type="scientific">Thelohanellus kitauei</name>
    <name type="common">Myxosporean</name>
    <dbReference type="NCBI Taxonomy" id="669202"/>
    <lineage>
        <taxon>Eukaryota</taxon>
        <taxon>Metazoa</taxon>
        <taxon>Cnidaria</taxon>
        <taxon>Myxozoa</taxon>
        <taxon>Myxosporea</taxon>
        <taxon>Bivalvulida</taxon>
        <taxon>Platysporina</taxon>
        <taxon>Myxobolidae</taxon>
        <taxon>Thelohanellus</taxon>
    </lineage>
</organism>
<gene>
    <name evidence="1" type="ORF">RF11_10051</name>
</gene>
<comment type="caution">
    <text evidence="1">The sequence shown here is derived from an EMBL/GenBank/DDBJ whole genome shotgun (WGS) entry which is preliminary data.</text>
</comment>
<proteinExistence type="predicted"/>
<dbReference type="EMBL" id="JWZT01003747">
    <property type="protein sequence ID" value="KII65613.1"/>
    <property type="molecule type" value="Genomic_DNA"/>
</dbReference>
<name>A0A0C2J978_THEKT</name>
<dbReference type="Proteomes" id="UP000031668">
    <property type="component" value="Unassembled WGS sequence"/>
</dbReference>
<keyword evidence="2" id="KW-1185">Reference proteome</keyword>
<protein>
    <submittedName>
        <fullName evidence="1">Uncharacterized protein</fullName>
    </submittedName>
</protein>
<dbReference type="AlphaFoldDB" id="A0A0C2J978"/>
<evidence type="ECO:0000313" key="2">
    <source>
        <dbReference type="Proteomes" id="UP000031668"/>
    </source>
</evidence>
<sequence length="104" mass="11794">MAWRCSYQNFPSTLKTNLSAMDILDYTSPHSYSPKAELVAKSMFDHSLREKSLTTIDISRSVQISSLNQTNVIHNIYLPHERSIIITVEKKESDSSLYPSIIGC</sequence>
<accession>A0A0C2J978</accession>
<reference evidence="1 2" key="1">
    <citation type="journal article" date="2014" name="Genome Biol. Evol.">
        <title>The genome of the myxosporean Thelohanellus kitauei shows adaptations to nutrient acquisition within its fish host.</title>
        <authorList>
            <person name="Yang Y."/>
            <person name="Xiong J."/>
            <person name="Zhou Z."/>
            <person name="Huo F."/>
            <person name="Miao W."/>
            <person name="Ran C."/>
            <person name="Liu Y."/>
            <person name="Zhang J."/>
            <person name="Feng J."/>
            <person name="Wang M."/>
            <person name="Wang M."/>
            <person name="Wang L."/>
            <person name="Yao B."/>
        </authorList>
    </citation>
    <scope>NUCLEOTIDE SEQUENCE [LARGE SCALE GENOMIC DNA]</scope>
    <source>
        <strain evidence="1">Wuqing</strain>
    </source>
</reference>
<evidence type="ECO:0000313" key="1">
    <source>
        <dbReference type="EMBL" id="KII65613.1"/>
    </source>
</evidence>